<feature type="region of interest" description="Disordered" evidence="2">
    <location>
        <begin position="395"/>
        <end position="428"/>
    </location>
</feature>
<comment type="similarity">
    <text evidence="1">Belongs to the phospholipid scramblase family.</text>
</comment>
<reference evidence="3 4" key="1">
    <citation type="submission" date="2016-10" db="EMBL/GenBank/DDBJ databases">
        <title>Proteomics and genomics reveal pathogen-plant mechanisms compatible with a hemibiotrophic lifestyle of Diplodia corticola.</title>
        <authorList>
            <person name="Fernandes I."/>
            <person name="De Jonge R."/>
            <person name="Van De Peer Y."/>
            <person name="Devreese B."/>
            <person name="Alves A."/>
            <person name="Esteves A.C."/>
        </authorList>
    </citation>
    <scope>NUCLEOTIDE SEQUENCE [LARGE SCALE GENOMIC DNA]</scope>
    <source>
        <strain evidence="3 4">CBS 112549</strain>
    </source>
</reference>
<dbReference type="InterPro" id="IPR005552">
    <property type="entry name" value="Scramblase"/>
</dbReference>
<feature type="compositionally biased region" description="Low complexity" evidence="2">
    <location>
        <begin position="19"/>
        <end position="30"/>
    </location>
</feature>
<dbReference type="GO" id="GO:0005886">
    <property type="term" value="C:plasma membrane"/>
    <property type="evidence" value="ECO:0007669"/>
    <property type="project" value="TreeGrafter"/>
</dbReference>
<protein>
    <submittedName>
        <fullName evidence="3">Scramblase family protein</fullName>
    </submittedName>
</protein>
<dbReference type="PANTHER" id="PTHR23248">
    <property type="entry name" value="PHOSPHOLIPID SCRAMBLASE-RELATED"/>
    <property type="match status" value="1"/>
</dbReference>
<evidence type="ECO:0000256" key="1">
    <source>
        <dbReference type="ARBA" id="ARBA00005350"/>
    </source>
</evidence>
<evidence type="ECO:0000313" key="4">
    <source>
        <dbReference type="Proteomes" id="UP000183809"/>
    </source>
</evidence>
<name>A0A1J9S046_9PEZI</name>
<organism evidence="3 4">
    <name type="scientific">Diplodia corticola</name>
    <dbReference type="NCBI Taxonomy" id="236234"/>
    <lineage>
        <taxon>Eukaryota</taxon>
        <taxon>Fungi</taxon>
        <taxon>Dikarya</taxon>
        <taxon>Ascomycota</taxon>
        <taxon>Pezizomycotina</taxon>
        <taxon>Dothideomycetes</taxon>
        <taxon>Dothideomycetes incertae sedis</taxon>
        <taxon>Botryosphaeriales</taxon>
        <taxon>Botryosphaeriaceae</taxon>
        <taxon>Diplodia</taxon>
    </lineage>
</organism>
<dbReference type="OrthoDB" id="191150at2759"/>
<evidence type="ECO:0000256" key="2">
    <source>
        <dbReference type="SAM" id="MobiDB-lite"/>
    </source>
</evidence>
<feature type="region of interest" description="Disordered" evidence="2">
    <location>
        <begin position="19"/>
        <end position="118"/>
    </location>
</feature>
<feature type="compositionally biased region" description="Gly residues" evidence="2">
    <location>
        <begin position="579"/>
        <end position="605"/>
    </location>
</feature>
<evidence type="ECO:0000313" key="3">
    <source>
        <dbReference type="EMBL" id="OJD33396.1"/>
    </source>
</evidence>
<dbReference type="AlphaFoldDB" id="A0A1J9S046"/>
<accession>A0A1J9S046</accession>
<comment type="caution">
    <text evidence="3">The sequence shown here is derived from an EMBL/GenBank/DDBJ whole genome shotgun (WGS) entry which is preliminary data.</text>
</comment>
<sequence length="612" mass="64205">MPLIRLSARTAARTVTLRTPTRTLSTSSPLCAAPLRKQHRAWSKPGASTRQPLGRTPAGRVSGIPRKSNPEPTPAQPNQPPEQPENVPSRVEAVSAALRESAAASEGNLQAPVNIPDDPHSVLKPDHPAMSILANSTIVVQRQLEMMNVLLGFEQANRYVIMDGQGNHIGYLAEQENGLGSSMARQMFKTHRSFTTHVFDKHEREVLRFHRPFSYINSKIRIYDCINGTDQEYASSDALNGTSVTSIDSQTSSQISQLPLSAMRVIGEAQQQWAPLRRKYNLFLARDPSTLHPLDSNTPQITSGDLPLSSSTALQPVSPSPGSATAPDHQSFLQFAYVNEPWLSWDFTLRSDSDQLLGSVNRNFGGLAREVFTDTGVYALRMDAAALAHQEPQNLISDTTTTTTTTTTAQQQQNQGDAEKGMTEQQQQQPGMTLDQRAVMLATAVSIDFDYFSRHSGAGGGFFGMPIPIWFPGGGGGAAAEGAAAEGAAAGGAAEGAVTTTTAAGEEGVGAAAAGAGTMVGYEAMQRSRAGAADDASPVAGNNEPWAGGAQPPGHGGGGGGGQQQGGEVWGEQDPWSGWGKGDGGGPPTSGGSSGGGGGDGGGDGFDWTDLF</sequence>
<dbReference type="GeneID" id="31014637"/>
<dbReference type="Pfam" id="PF03803">
    <property type="entry name" value="Scramblase"/>
    <property type="match status" value="2"/>
</dbReference>
<keyword evidence="4" id="KW-1185">Reference proteome</keyword>
<dbReference type="EMBL" id="MNUE01000031">
    <property type="protein sequence ID" value="OJD33396.1"/>
    <property type="molecule type" value="Genomic_DNA"/>
</dbReference>
<feature type="compositionally biased region" description="Low complexity" evidence="2">
    <location>
        <begin position="399"/>
        <end position="408"/>
    </location>
</feature>
<gene>
    <name evidence="3" type="ORF">BKCO1_3100096</name>
</gene>
<dbReference type="GO" id="GO:0017128">
    <property type="term" value="F:phospholipid scramblase activity"/>
    <property type="evidence" value="ECO:0007669"/>
    <property type="project" value="InterPro"/>
</dbReference>
<feature type="compositionally biased region" description="Pro residues" evidence="2">
    <location>
        <begin position="71"/>
        <end position="83"/>
    </location>
</feature>
<feature type="region of interest" description="Disordered" evidence="2">
    <location>
        <begin position="291"/>
        <end position="326"/>
    </location>
</feature>
<dbReference type="Proteomes" id="UP000183809">
    <property type="component" value="Unassembled WGS sequence"/>
</dbReference>
<feature type="region of interest" description="Disordered" evidence="2">
    <location>
        <begin position="531"/>
        <end position="612"/>
    </location>
</feature>
<feature type="compositionally biased region" description="Gly residues" evidence="2">
    <location>
        <begin position="554"/>
        <end position="569"/>
    </location>
</feature>
<feature type="compositionally biased region" description="Low complexity" evidence="2">
    <location>
        <begin position="84"/>
        <end position="106"/>
    </location>
</feature>
<dbReference type="PANTHER" id="PTHR23248:SF9">
    <property type="entry name" value="PHOSPHOLIPID SCRAMBLASE"/>
    <property type="match status" value="1"/>
</dbReference>
<feature type="compositionally biased region" description="Polar residues" evidence="2">
    <location>
        <begin position="295"/>
        <end position="323"/>
    </location>
</feature>
<dbReference type="STRING" id="236234.A0A1J9S046"/>
<dbReference type="RefSeq" id="XP_020129656.1">
    <property type="nucleotide sequence ID" value="XM_020274376.1"/>
</dbReference>
<proteinExistence type="inferred from homology"/>